<gene>
    <name evidence="4" type="ORF">NP493_661g04052</name>
</gene>
<keyword evidence="1" id="KW-0175">Coiled coil</keyword>
<dbReference type="GO" id="GO:0051260">
    <property type="term" value="P:protein homooligomerization"/>
    <property type="evidence" value="ECO:0007669"/>
    <property type="project" value="InterPro"/>
</dbReference>
<dbReference type="SMART" id="SM00225">
    <property type="entry name" value="BTB"/>
    <property type="match status" value="1"/>
</dbReference>
<dbReference type="Proteomes" id="UP001209878">
    <property type="component" value="Unassembled WGS sequence"/>
</dbReference>
<sequence>MSDKSELVRSLSDESADSEPKHPPLHVRNSWPSHDPVSPRGPMKGKCFSHNRAMQQDSIRCMWEEYVGHLKGFIPGLSDPPGPIEMDTHNDANNDYVSEEEWKRLLKWYGIAPMHQLDRKHVYFKDEKAFDICTLSPFSGIVEHAVKRFNRFEEIGYIECQMRRIFQVAAHKKSRLWISEKAQVPRFRQLLLRARMLNDCIHRDKVYILALEEELAGNLWPTGEPGESKGDLAKYSDLIWGATSDTCWSDEILSSLDVLTEGVSDRVRATVETFLENGRAALQEREANLAQTLRSYESKLDETLKQESELKKQQEELTVDREVLARETEDLTRKKEEFDADVQRFEEEVQRMKSLHKIQQTRIKLEIGGHVYTTSLQTLSRDPNSMIAAMFSGKHELHPEADGSYFIDRDGTYFRYILNFLRDGYIDAGTLPNDSVALKELLREAKYYQLTELAEYLDELVAANLTK</sequence>
<feature type="coiled-coil region" evidence="1">
    <location>
        <begin position="279"/>
        <end position="355"/>
    </location>
</feature>
<evidence type="ECO:0000256" key="2">
    <source>
        <dbReference type="SAM" id="MobiDB-lite"/>
    </source>
</evidence>
<protein>
    <recommendedName>
        <fullName evidence="3">BTB domain-containing protein</fullName>
    </recommendedName>
</protein>
<dbReference type="Gene3D" id="3.30.710.10">
    <property type="entry name" value="Potassium Channel Kv1.1, Chain A"/>
    <property type="match status" value="1"/>
</dbReference>
<keyword evidence="5" id="KW-1185">Reference proteome</keyword>
<dbReference type="InterPro" id="IPR000210">
    <property type="entry name" value="BTB/POZ_dom"/>
</dbReference>
<feature type="region of interest" description="Disordered" evidence="2">
    <location>
        <begin position="1"/>
        <end position="45"/>
    </location>
</feature>
<comment type="caution">
    <text evidence="4">The sequence shown here is derived from an EMBL/GenBank/DDBJ whole genome shotgun (WGS) entry which is preliminary data.</text>
</comment>
<evidence type="ECO:0000256" key="1">
    <source>
        <dbReference type="SAM" id="Coils"/>
    </source>
</evidence>
<name>A0AAD9KTH8_RIDPI</name>
<evidence type="ECO:0000259" key="3">
    <source>
        <dbReference type="SMART" id="SM00225"/>
    </source>
</evidence>
<evidence type="ECO:0000313" key="4">
    <source>
        <dbReference type="EMBL" id="KAK2176458.1"/>
    </source>
</evidence>
<dbReference type="InterPro" id="IPR045068">
    <property type="entry name" value="BACURD1-3"/>
</dbReference>
<reference evidence="4" key="1">
    <citation type="journal article" date="2023" name="Mol. Biol. Evol.">
        <title>Third-Generation Sequencing Reveals the Adaptive Role of the Epigenome in Three Deep-Sea Polychaetes.</title>
        <authorList>
            <person name="Perez M."/>
            <person name="Aroh O."/>
            <person name="Sun Y."/>
            <person name="Lan Y."/>
            <person name="Juniper S.K."/>
            <person name="Young C.R."/>
            <person name="Angers B."/>
            <person name="Qian P.Y."/>
        </authorList>
    </citation>
    <scope>NUCLEOTIDE SEQUENCE</scope>
    <source>
        <strain evidence="4">R07B-5</strain>
    </source>
</reference>
<evidence type="ECO:0000313" key="5">
    <source>
        <dbReference type="Proteomes" id="UP001209878"/>
    </source>
</evidence>
<feature type="domain" description="BTB" evidence="3">
    <location>
        <begin position="361"/>
        <end position="465"/>
    </location>
</feature>
<accession>A0AAD9KTH8</accession>
<dbReference type="InterPro" id="IPR003131">
    <property type="entry name" value="T1-type_BTB"/>
</dbReference>
<dbReference type="EMBL" id="JAODUO010000662">
    <property type="protein sequence ID" value="KAK2176458.1"/>
    <property type="molecule type" value="Genomic_DNA"/>
</dbReference>
<dbReference type="Pfam" id="PF02214">
    <property type="entry name" value="BTB_2"/>
    <property type="match status" value="1"/>
</dbReference>
<dbReference type="AlphaFoldDB" id="A0AAD9KTH8"/>
<dbReference type="PANTHER" id="PTHR11145">
    <property type="entry name" value="BTB/POZ DOMAIN-CONTAINING ADAPTER FOR CUL3-MEDIATED RHOA DEGRADATION PROTEIN FAMILY MEMBER"/>
    <property type="match status" value="1"/>
</dbReference>
<organism evidence="4 5">
    <name type="scientific">Ridgeia piscesae</name>
    <name type="common">Tubeworm</name>
    <dbReference type="NCBI Taxonomy" id="27915"/>
    <lineage>
        <taxon>Eukaryota</taxon>
        <taxon>Metazoa</taxon>
        <taxon>Spiralia</taxon>
        <taxon>Lophotrochozoa</taxon>
        <taxon>Annelida</taxon>
        <taxon>Polychaeta</taxon>
        <taxon>Sedentaria</taxon>
        <taxon>Canalipalpata</taxon>
        <taxon>Sabellida</taxon>
        <taxon>Siboglinidae</taxon>
        <taxon>Ridgeia</taxon>
    </lineage>
</organism>
<dbReference type="SUPFAM" id="SSF54695">
    <property type="entry name" value="POZ domain"/>
    <property type="match status" value="1"/>
</dbReference>
<dbReference type="PANTHER" id="PTHR11145:SF8">
    <property type="entry name" value="RE57120P"/>
    <property type="match status" value="1"/>
</dbReference>
<proteinExistence type="predicted"/>
<dbReference type="InterPro" id="IPR011333">
    <property type="entry name" value="SKP1/BTB/POZ_sf"/>
</dbReference>